<dbReference type="GO" id="GO:0003700">
    <property type="term" value="F:DNA-binding transcription factor activity"/>
    <property type="evidence" value="ECO:0007669"/>
    <property type="project" value="InterPro"/>
</dbReference>
<name>A0AAN5CL15_9BILA</name>
<dbReference type="Pfam" id="PF00104">
    <property type="entry name" value="Hormone_recep"/>
    <property type="match status" value="1"/>
</dbReference>
<keyword evidence="3" id="KW-0862">Zinc</keyword>
<reference evidence="12" key="1">
    <citation type="submission" date="2022-10" db="EMBL/GenBank/DDBJ databases">
        <title>Genome assembly of Pristionchus species.</title>
        <authorList>
            <person name="Yoshida K."/>
            <person name="Sommer R.J."/>
        </authorList>
    </citation>
    <scope>NUCLEOTIDE SEQUENCE [LARGE SCALE GENOMIC DNA]</scope>
    <source>
        <strain evidence="12">RS5460</strain>
    </source>
</reference>
<dbReference type="Pfam" id="PF00105">
    <property type="entry name" value="zf-C4"/>
    <property type="match status" value="1"/>
</dbReference>
<keyword evidence="6" id="KW-0804">Transcription</keyword>
<organism evidence="11 12">
    <name type="scientific">Pristionchus mayeri</name>
    <dbReference type="NCBI Taxonomy" id="1317129"/>
    <lineage>
        <taxon>Eukaryota</taxon>
        <taxon>Metazoa</taxon>
        <taxon>Ecdysozoa</taxon>
        <taxon>Nematoda</taxon>
        <taxon>Chromadorea</taxon>
        <taxon>Rhabditida</taxon>
        <taxon>Rhabditina</taxon>
        <taxon>Diplogasteromorpha</taxon>
        <taxon>Diplogasteroidea</taxon>
        <taxon>Neodiplogasteridae</taxon>
        <taxon>Pristionchus</taxon>
    </lineage>
</organism>
<evidence type="ECO:0000259" key="10">
    <source>
        <dbReference type="PROSITE" id="PS51843"/>
    </source>
</evidence>
<dbReference type="PANTHER" id="PTHR46011">
    <property type="entry name" value="NUCLEAR HORMONE RECEPTOR FAMILY MEMBER NHR-86-RELATED"/>
    <property type="match status" value="1"/>
</dbReference>
<dbReference type="SUPFAM" id="SSF57716">
    <property type="entry name" value="Glucocorticoid receptor-like (DNA-binding domain)"/>
    <property type="match status" value="1"/>
</dbReference>
<keyword evidence="8" id="KW-0539">Nucleus</keyword>
<dbReference type="SMART" id="SM00399">
    <property type="entry name" value="ZnF_C4"/>
    <property type="match status" value="1"/>
</dbReference>
<sequence>MPKRLDCLICTAPTKFTRLGAQVCRACAAFYKRTVTAERTFKCRAGDGQCTIRKHVNYICRSCRYDKCVELRMTYNVKTSKTEKKEKKAVDSAAVTSFVKYDVIDDSPSTSTSATSSEASKMTENSSLIDRMEVEYKASYNRRVAQEKEYALQRNLQPYKHNTEEFFIANFNAFYETFRIAIKDQTTIAKNVFEDFESLPIDHRVTLFKSFVSKLSVIECVYFTQKYCKNNDMFMASLITCADLNNMDQWTPPSEDASKNDALKATVRSFTDDYNDLLPMILMEEMTEREFYATAVLCYCDMDTSQHLPEEIVQSTQKLRKQVFEELQDYYRNELKLDDFSKRLGNLMTMVHGAGEAGILMIEEMRMYVTMFDVYSDDQFFREFFSE</sequence>
<keyword evidence="2" id="KW-0863">Zinc-finger</keyword>
<keyword evidence="12" id="KW-1185">Reference proteome</keyword>
<evidence type="ECO:0000313" key="11">
    <source>
        <dbReference type="EMBL" id="GMR46383.1"/>
    </source>
</evidence>
<dbReference type="PROSITE" id="PS51030">
    <property type="entry name" value="NUCLEAR_REC_DBD_2"/>
    <property type="match status" value="1"/>
</dbReference>
<evidence type="ECO:0000256" key="3">
    <source>
        <dbReference type="ARBA" id="ARBA00022833"/>
    </source>
</evidence>
<keyword evidence="5" id="KW-0238">DNA-binding</keyword>
<dbReference type="GO" id="GO:0043565">
    <property type="term" value="F:sequence-specific DNA binding"/>
    <property type="evidence" value="ECO:0007669"/>
    <property type="project" value="InterPro"/>
</dbReference>
<dbReference type="AlphaFoldDB" id="A0AAN5CL15"/>
<evidence type="ECO:0000256" key="8">
    <source>
        <dbReference type="ARBA" id="ARBA00023242"/>
    </source>
</evidence>
<dbReference type="InterPro" id="IPR001628">
    <property type="entry name" value="Znf_hrmn_rcpt"/>
</dbReference>
<proteinExistence type="predicted"/>
<evidence type="ECO:0000259" key="9">
    <source>
        <dbReference type="PROSITE" id="PS51030"/>
    </source>
</evidence>
<protein>
    <recommendedName>
        <fullName evidence="13">Nuclear receptor</fullName>
    </recommendedName>
</protein>
<evidence type="ECO:0000256" key="1">
    <source>
        <dbReference type="ARBA" id="ARBA00022723"/>
    </source>
</evidence>
<gene>
    <name evidence="11" type="ORF">PMAYCL1PPCAC_16578</name>
</gene>
<dbReference type="PANTHER" id="PTHR46011:SF6">
    <property type="entry name" value="HIGH ZINC ACTIVATED NUCLEAR RECEPTOR PROTEIN"/>
    <property type="match status" value="1"/>
</dbReference>
<dbReference type="Gene3D" id="3.30.50.10">
    <property type="entry name" value="Erythroid Transcription Factor GATA-1, subunit A"/>
    <property type="match status" value="1"/>
</dbReference>
<keyword evidence="4" id="KW-0805">Transcription regulation</keyword>
<keyword evidence="7" id="KW-0675">Receptor</keyword>
<accession>A0AAN5CL15</accession>
<evidence type="ECO:0000313" key="12">
    <source>
        <dbReference type="Proteomes" id="UP001328107"/>
    </source>
</evidence>
<dbReference type="GO" id="GO:0005634">
    <property type="term" value="C:nucleus"/>
    <property type="evidence" value="ECO:0007669"/>
    <property type="project" value="TreeGrafter"/>
</dbReference>
<dbReference type="EMBL" id="BTRK01000004">
    <property type="protein sequence ID" value="GMR46383.1"/>
    <property type="molecule type" value="Genomic_DNA"/>
</dbReference>
<keyword evidence="1" id="KW-0479">Metal-binding</keyword>
<dbReference type="SMART" id="SM00430">
    <property type="entry name" value="HOLI"/>
    <property type="match status" value="1"/>
</dbReference>
<evidence type="ECO:0000256" key="5">
    <source>
        <dbReference type="ARBA" id="ARBA00023125"/>
    </source>
</evidence>
<comment type="caution">
    <text evidence="11">The sequence shown here is derived from an EMBL/GenBank/DDBJ whole genome shotgun (WGS) entry which is preliminary data.</text>
</comment>
<feature type="domain" description="Nuclear receptor" evidence="9">
    <location>
        <begin position="4"/>
        <end position="80"/>
    </location>
</feature>
<dbReference type="InterPro" id="IPR013088">
    <property type="entry name" value="Znf_NHR/GATA"/>
</dbReference>
<dbReference type="PROSITE" id="PS51843">
    <property type="entry name" value="NR_LBD"/>
    <property type="match status" value="1"/>
</dbReference>
<evidence type="ECO:0000256" key="4">
    <source>
        <dbReference type="ARBA" id="ARBA00023015"/>
    </source>
</evidence>
<evidence type="ECO:0000256" key="6">
    <source>
        <dbReference type="ARBA" id="ARBA00023163"/>
    </source>
</evidence>
<evidence type="ECO:0000256" key="7">
    <source>
        <dbReference type="ARBA" id="ARBA00023170"/>
    </source>
</evidence>
<feature type="domain" description="NR LBD" evidence="10">
    <location>
        <begin position="124"/>
        <end position="387"/>
    </location>
</feature>
<evidence type="ECO:0000256" key="2">
    <source>
        <dbReference type="ARBA" id="ARBA00022771"/>
    </source>
</evidence>
<dbReference type="Proteomes" id="UP001328107">
    <property type="component" value="Unassembled WGS sequence"/>
</dbReference>
<dbReference type="InterPro" id="IPR035500">
    <property type="entry name" value="NHR-like_dom_sf"/>
</dbReference>
<dbReference type="GO" id="GO:0008270">
    <property type="term" value="F:zinc ion binding"/>
    <property type="evidence" value="ECO:0007669"/>
    <property type="project" value="UniProtKB-KW"/>
</dbReference>
<evidence type="ECO:0008006" key="13">
    <source>
        <dbReference type="Google" id="ProtNLM"/>
    </source>
</evidence>
<dbReference type="Gene3D" id="1.10.565.10">
    <property type="entry name" value="Retinoid X Receptor"/>
    <property type="match status" value="1"/>
</dbReference>
<dbReference type="InterPro" id="IPR000536">
    <property type="entry name" value="Nucl_hrmn_rcpt_lig-bd"/>
</dbReference>
<dbReference type="SUPFAM" id="SSF48508">
    <property type="entry name" value="Nuclear receptor ligand-binding domain"/>
    <property type="match status" value="1"/>
</dbReference>